<name>A0AAU7CM61_9BACT</name>
<keyword evidence="1" id="KW-1133">Transmembrane helix</keyword>
<protein>
    <recommendedName>
        <fullName evidence="3">DoxX family membrane protein</fullName>
    </recommendedName>
</protein>
<keyword evidence="1" id="KW-0812">Transmembrane</keyword>
<evidence type="ECO:0000313" key="2">
    <source>
        <dbReference type="EMBL" id="XBH06404.1"/>
    </source>
</evidence>
<reference evidence="2" key="1">
    <citation type="submission" date="2024-05" db="EMBL/GenBank/DDBJ databases">
        <title>Planctomycetes of the genus Singulisphaera possess chitinolytic capabilities.</title>
        <authorList>
            <person name="Ivanova A."/>
        </authorList>
    </citation>
    <scope>NUCLEOTIDE SEQUENCE</scope>
    <source>
        <strain evidence="2">Ch08T</strain>
    </source>
</reference>
<organism evidence="2">
    <name type="scientific">Singulisphaera sp. Ch08</name>
    <dbReference type="NCBI Taxonomy" id="3120278"/>
    <lineage>
        <taxon>Bacteria</taxon>
        <taxon>Pseudomonadati</taxon>
        <taxon>Planctomycetota</taxon>
        <taxon>Planctomycetia</taxon>
        <taxon>Isosphaerales</taxon>
        <taxon>Isosphaeraceae</taxon>
        <taxon>Singulisphaera</taxon>
    </lineage>
</organism>
<dbReference type="RefSeq" id="WP_406699255.1">
    <property type="nucleotide sequence ID" value="NZ_CP155447.1"/>
</dbReference>
<keyword evidence="1" id="KW-0472">Membrane</keyword>
<evidence type="ECO:0000256" key="1">
    <source>
        <dbReference type="SAM" id="Phobius"/>
    </source>
</evidence>
<dbReference type="AlphaFoldDB" id="A0AAU7CM61"/>
<dbReference type="EMBL" id="CP155447">
    <property type="protein sequence ID" value="XBH06404.1"/>
    <property type="molecule type" value="Genomic_DNA"/>
</dbReference>
<feature type="transmembrane region" description="Helical" evidence="1">
    <location>
        <begin position="27"/>
        <end position="45"/>
    </location>
</feature>
<evidence type="ECO:0008006" key="3">
    <source>
        <dbReference type="Google" id="ProtNLM"/>
    </source>
</evidence>
<gene>
    <name evidence="2" type="ORF">V5E97_10295</name>
</gene>
<proteinExistence type="predicted"/>
<accession>A0AAU7CM61</accession>
<sequence length="74" mass="8106">MNINVILKQIAASLARAQAFAGLHRTVLVLAAEFVGALLILWGLIHHPRTCIAIAVATYLLYRYGPERVHAKGE</sequence>